<dbReference type="Gene3D" id="3.30.160.60">
    <property type="entry name" value="Classic Zinc Finger"/>
    <property type="match status" value="1"/>
</dbReference>
<proteinExistence type="predicted"/>
<dbReference type="Proteomes" id="UP000736335">
    <property type="component" value="Unassembled WGS sequence"/>
</dbReference>
<evidence type="ECO:0000313" key="3">
    <source>
        <dbReference type="Proteomes" id="UP000736335"/>
    </source>
</evidence>
<reference evidence="2" key="1">
    <citation type="journal article" date="2020" name="Nat. Commun.">
        <title>Large-scale genome sequencing of mycorrhizal fungi provides insights into the early evolution of symbiotic traits.</title>
        <authorList>
            <person name="Miyauchi S."/>
            <person name="Kiss E."/>
            <person name="Kuo A."/>
            <person name="Drula E."/>
            <person name="Kohler A."/>
            <person name="Sanchez-Garcia M."/>
            <person name="Morin E."/>
            <person name="Andreopoulos B."/>
            <person name="Barry K.W."/>
            <person name="Bonito G."/>
            <person name="Buee M."/>
            <person name="Carver A."/>
            <person name="Chen C."/>
            <person name="Cichocki N."/>
            <person name="Clum A."/>
            <person name="Culley D."/>
            <person name="Crous P.W."/>
            <person name="Fauchery L."/>
            <person name="Girlanda M."/>
            <person name="Hayes R.D."/>
            <person name="Keri Z."/>
            <person name="LaButti K."/>
            <person name="Lipzen A."/>
            <person name="Lombard V."/>
            <person name="Magnuson J."/>
            <person name="Maillard F."/>
            <person name="Murat C."/>
            <person name="Nolan M."/>
            <person name="Ohm R.A."/>
            <person name="Pangilinan J."/>
            <person name="Pereira M.F."/>
            <person name="Perotto S."/>
            <person name="Peter M."/>
            <person name="Pfister S."/>
            <person name="Riley R."/>
            <person name="Sitrit Y."/>
            <person name="Stielow J.B."/>
            <person name="Szollosi G."/>
            <person name="Zifcakova L."/>
            <person name="Stursova M."/>
            <person name="Spatafora J.W."/>
            <person name="Tedersoo L."/>
            <person name="Vaario L.M."/>
            <person name="Yamada A."/>
            <person name="Yan M."/>
            <person name="Wang P."/>
            <person name="Xu J."/>
            <person name="Bruns T."/>
            <person name="Baldrian P."/>
            <person name="Vilgalys R."/>
            <person name="Dunand C."/>
            <person name="Henrissat B."/>
            <person name="Grigoriev I.V."/>
            <person name="Hibbett D."/>
            <person name="Nagy L.G."/>
            <person name="Martin F.M."/>
        </authorList>
    </citation>
    <scope>NUCLEOTIDE SEQUENCE</scope>
    <source>
        <strain evidence="2">UH-Tt-Lm1</strain>
    </source>
</reference>
<evidence type="ECO:0000313" key="2">
    <source>
        <dbReference type="EMBL" id="KAF9783389.1"/>
    </source>
</evidence>
<organism evidence="2 3">
    <name type="scientific">Thelephora terrestris</name>
    <dbReference type="NCBI Taxonomy" id="56493"/>
    <lineage>
        <taxon>Eukaryota</taxon>
        <taxon>Fungi</taxon>
        <taxon>Dikarya</taxon>
        <taxon>Basidiomycota</taxon>
        <taxon>Agaricomycotina</taxon>
        <taxon>Agaricomycetes</taxon>
        <taxon>Thelephorales</taxon>
        <taxon>Thelephoraceae</taxon>
        <taxon>Thelephora</taxon>
    </lineage>
</organism>
<dbReference type="OrthoDB" id="3296479at2759"/>
<evidence type="ECO:0000256" key="1">
    <source>
        <dbReference type="SAM" id="MobiDB-lite"/>
    </source>
</evidence>
<protein>
    <recommendedName>
        <fullName evidence="4">C2H2-type domain-containing protein</fullName>
    </recommendedName>
</protein>
<feature type="compositionally biased region" description="Low complexity" evidence="1">
    <location>
        <begin position="101"/>
        <end position="112"/>
    </location>
</feature>
<accession>A0A9P6HDI9</accession>
<gene>
    <name evidence="2" type="ORF">BJ322DRAFT_149985</name>
</gene>
<evidence type="ECO:0008006" key="4">
    <source>
        <dbReference type="Google" id="ProtNLM"/>
    </source>
</evidence>
<reference evidence="2" key="2">
    <citation type="submission" date="2020-11" db="EMBL/GenBank/DDBJ databases">
        <authorList>
            <consortium name="DOE Joint Genome Institute"/>
            <person name="Kuo A."/>
            <person name="Miyauchi S."/>
            <person name="Kiss E."/>
            <person name="Drula E."/>
            <person name="Kohler A."/>
            <person name="Sanchez-Garcia M."/>
            <person name="Andreopoulos B."/>
            <person name="Barry K.W."/>
            <person name="Bonito G."/>
            <person name="Buee M."/>
            <person name="Carver A."/>
            <person name="Chen C."/>
            <person name="Cichocki N."/>
            <person name="Clum A."/>
            <person name="Culley D."/>
            <person name="Crous P.W."/>
            <person name="Fauchery L."/>
            <person name="Girlanda M."/>
            <person name="Hayes R."/>
            <person name="Keri Z."/>
            <person name="Labutti K."/>
            <person name="Lipzen A."/>
            <person name="Lombard V."/>
            <person name="Magnuson J."/>
            <person name="Maillard F."/>
            <person name="Morin E."/>
            <person name="Murat C."/>
            <person name="Nolan M."/>
            <person name="Ohm R."/>
            <person name="Pangilinan J."/>
            <person name="Pereira M."/>
            <person name="Perotto S."/>
            <person name="Peter M."/>
            <person name="Riley R."/>
            <person name="Sitrit Y."/>
            <person name="Stielow B."/>
            <person name="Szollosi G."/>
            <person name="Zifcakova L."/>
            <person name="Stursova M."/>
            <person name="Spatafora J.W."/>
            <person name="Tedersoo L."/>
            <person name="Vaario L.-M."/>
            <person name="Yamada A."/>
            <person name="Yan M."/>
            <person name="Wang P."/>
            <person name="Xu J."/>
            <person name="Bruns T."/>
            <person name="Baldrian P."/>
            <person name="Vilgalys R."/>
            <person name="Henrissat B."/>
            <person name="Grigoriev I.V."/>
            <person name="Hibbett D."/>
            <person name="Nagy L.G."/>
            <person name="Martin F.M."/>
        </authorList>
    </citation>
    <scope>NUCLEOTIDE SEQUENCE</scope>
    <source>
        <strain evidence="2">UH-Tt-Lm1</strain>
    </source>
</reference>
<name>A0A9P6HDI9_9AGAM</name>
<sequence length="206" mass="23383">MFPQVFPFPQTYPGQAATYVHDPATNCFMPTETYEDNIILGDIVYDFLAREMNETSGQCFQNFLRYPLLSEDTLVTLSPTSSSSGCIASPSTTNDLLFSMSPSLSPSQTSSSPERHQPFPTPKPSCRKATPVFNHIRRKWYCSVCDKNFRGRWECRRHIGAADRRAKCLACEADLVARADSLKRHFAKYCKGDVRNLRFEDAFIEV</sequence>
<dbReference type="AlphaFoldDB" id="A0A9P6HDI9"/>
<dbReference type="EMBL" id="WIUZ02000010">
    <property type="protein sequence ID" value="KAF9783389.1"/>
    <property type="molecule type" value="Genomic_DNA"/>
</dbReference>
<feature type="region of interest" description="Disordered" evidence="1">
    <location>
        <begin position="101"/>
        <end position="125"/>
    </location>
</feature>
<keyword evidence="3" id="KW-1185">Reference proteome</keyword>
<comment type="caution">
    <text evidence="2">The sequence shown here is derived from an EMBL/GenBank/DDBJ whole genome shotgun (WGS) entry which is preliminary data.</text>
</comment>